<name>S0DG24_9ZZZZ</name>
<reference evidence="2" key="2">
    <citation type="journal article" date="2013" name="Biotechnol. Biofuels">
        <title>Mining for hemicellulases in the fungus-growing termite Pseudacanthotermes militaris using functional metagenomics.</title>
        <authorList>
            <person name="Bastien G."/>
            <person name="Arnal G."/>
            <person name="Bozonnet S."/>
            <person name="Laguerre S."/>
            <person name="Ferreira F."/>
            <person name="Faure R."/>
            <person name="Henrissat B."/>
            <person name="Lefevre F."/>
            <person name="Robe P."/>
            <person name="Bouchez O."/>
            <person name="Noirot C."/>
            <person name="Dumon C."/>
            <person name="O'Donohue M."/>
        </authorList>
    </citation>
    <scope>NUCLEOTIDE SEQUENCE</scope>
</reference>
<feature type="region of interest" description="Disordered" evidence="1">
    <location>
        <begin position="26"/>
        <end position="141"/>
    </location>
</feature>
<dbReference type="EMBL" id="HF548272">
    <property type="protein sequence ID" value="CCO20881.1"/>
    <property type="molecule type" value="Genomic_DNA"/>
</dbReference>
<sequence length="327" mass="34166">MGKKATAMMASAFLLLTVLLAPLAQASTEETGLSQPPESAAPSAVQEAADSSQPVDSGTASAGAPEVSSVVSSVPPPSSAPSLPQSSSAAPPEESAPPAGGSSLPAESASLPESDAALAEEPAAGAQEEELQAQEGEAQTPGVSLEFKGNTTAQTLDATALAAWDFYDDYYFIVNVHITPKRGADAAGQKVVLTAPEGMRFIKPAGEFFGITDLTISRYESYNDFRVATFTLDNNAVSEENSTALISGNVLLTAAYRNSGGNMYDSATSYTRLESIAAWKGNYALYNGRPKYEVTAGLQQGATPPGYYSGVYHYAQGAHQPRQYRVW</sequence>
<organism evidence="2">
    <name type="scientific">termite gut metagenome</name>
    <dbReference type="NCBI Taxonomy" id="433724"/>
    <lineage>
        <taxon>unclassified sequences</taxon>
        <taxon>metagenomes</taxon>
        <taxon>organismal metagenomes</taxon>
    </lineage>
</organism>
<evidence type="ECO:0000256" key="1">
    <source>
        <dbReference type="SAM" id="MobiDB-lite"/>
    </source>
</evidence>
<evidence type="ECO:0000313" key="2">
    <source>
        <dbReference type="EMBL" id="CCO20881.1"/>
    </source>
</evidence>
<protein>
    <submittedName>
        <fullName evidence="2">Uncharacterized protein</fullName>
    </submittedName>
</protein>
<feature type="compositionally biased region" description="Polar residues" evidence="1">
    <location>
        <begin position="49"/>
        <end position="59"/>
    </location>
</feature>
<proteinExistence type="predicted"/>
<gene>
    <name evidence="2" type="ORF">BN138_69</name>
</gene>
<accession>S0DG24</accession>
<feature type="compositionally biased region" description="Low complexity" evidence="1">
    <location>
        <begin position="80"/>
        <end position="126"/>
    </location>
</feature>
<feature type="compositionally biased region" description="Polar residues" evidence="1">
    <location>
        <begin position="27"/>
        <end position="37"/>
    </location>
</feature>
<feature type="compositionally biased region" description="Low complexity" evidence="1">
    <location>
        <begin position="60"/>
        <end position="73"/>
    </location>
</feature>
<dbReference type="AlphaFoldDB" id="S0DG24"/>
<reference evidence="2" key="1">
    <citation type="submission" date="2012-10" db="EMBL/GenBank/DDBJ databases">
        <authorList>
            <person name="Sandrine L."/>
        </authorList>
    </citation>
    <scope>NUCLEOTIDE SEQUENCE</scope>
</reference>